<dbReference type="CDD" id="cd12797">
    <property type="entry name" value="M23_peptidase"/>
    <property type="match status" value="1"/>
</dbReference>
<dbReference type="AlphaFoldDB" id="A0A5P9QEA8"/>
<dbReference type="GO" id="GO:0008745">
    <property type="term" value="F:N-acetylmuramoyl-L-alanine amidase activity"/>
    <property type="evidence" value="ECO:0007669"/>
    <property type="project" value="UniProtKB-EC"/>
</dbReference>
<keyword evidence="5" id="KW-1185">Reference proteome</keyword>
<dbReference type="Pfam" id="PF01551">
    <property type="entry name" value="Peptidase_M23"/>
    <property type="match status" value="1"/>
</dbReference>
<dbReference type="InterPro" id="IPR003646">
    <property type="entry name" value="SH3-like_bac-type"/>
</dbReference>
<reference evidence="4 5" key="1">
    <citation type="submission" date="2019-10" db="EMBL/GenBank/DDBJ databases">
        <title>Genome sequence of Luteimicrobium xylanilyticum HY-24.</title>
        <authorList>
            <person name="Kim D.Y."/>
            <person name="Park H.-Y."/>
        </authorList>
    </citation>
    <scope>NUCLEOTIDE SEQUENCE [LARGE SCALE GENOMIC DNA]</scope>
    <source>
        <strain evidence="4 5">HY-24</strain>
    </source>
</reference>
<dbReference type="SUPFAM" id="SSF51261">
    <property type="entry name" value="Duplicated hybrid motif"/>
    <property type="match status" value="1"/>
</dbReference>
<dbReference type="Gene3D" id="2.30.30.40">
    <property type="entry name" value="SH3 Domains"/>
    <property type="match status" value="3"/>
</dbReference>
<name>A0A5P9QEA8_9MICO</name>
<feature type="chain" id="PRO_5039519738" evidence="2">
    <location>
        <begin position="47"/>
        <end position="439"/>
    </location>
</feature>
<dbReference type="InterPro" id="IPR050570">
    <property type="entry name" value="Cell_wall_metabolism_enzyme"/>
</dbReference>
<evidence type="ECO:0000256" key="2">
    <source>
        <dbReference type="SAM" id="SignalP"/>
    </source>
</evidence>
<dbReference type="RefSeq" id="WP_153022558.1">
    <property type="nucleotide sequence ID" value="NZ_BAABIH010000016.1"/>
</dbReference>
<dbReference type="EC" id="3.5.1.28" evidence="4"/>
<dbReference type="Proteomes" id="UP000326702">
    <property type="component" value="Chromosome"/>
</dbReference>
<dbReference type="Gene3D" id="2.70.70.10">
    <property type="entry name" value="Glucose Permease (Domain IIA)"/>
    <property type="match status" value="1"/>
</dbReference>
<evidence type="ECO:0000313" key="5">
    <source>
        <dbReference type="Proteomes" id="UP000326702"/>
    </source>
</evidence>
<feature type="region of interest" description="Disordered" evidence="1">
    <location>
        <begin position="1"/>
        <end position="21"/>
    </location>
</feature>
<evidence type="ECO:0000256" key="1">
    <source>
        <dbReference type="SAM" id="MobiDB-lite"/>
    </source>
</evidence>
<dbReference type="InterPro" id="IPR016047">
    <property type="entry name" value="M23ase_b-sheet_dom"/>
</dbReference>
<feature type="domain" description="SH3b" evidence="3">
    <location>
        <begin position="307"/>
        <end position="371"/>
    </location>
</feature>
<feature type="domain" description="SH3b" evidence="3">
    <location>
        <begin position="376"/>
        <end position="439"/>
    </location>
</feature>
<protein>
    <submittedName>
        <fullName evidence="4">N-acetylmuramoyl-L-alanine amidase</fullName>
        <ecNumber evidence="4">3.5.1.28</ecNumber>
    </submittedName>
</protein>
<dbReference type="KEGG" id="lxl:KDY119_03349"/>
<evidence type="ECO:0000259" key="3">
    <source>
        <dbReference type="PROSITE" id="PS51781"/>
    </source>
</evidence>
<keyword evidence="4" id="KW-0378">Hydrolase</keyword>
<dbReference type="EMBL" id="CP045529">
    <property type="protein sequence ID" value="QFU99813.1"/>
    <property type="molecule type" value="Genomic_DNA"/>
</dbReference>
<accession>A0A5P9QEA8</accession>
<gene>
    <name evidence="4" type="ORF">KDY119_03349</name>
</gene>
<dbReference type="Pfam" id="PF08239">
    <property type="entry name" value="SH3_3"/>
    <property type="match status" value="2"/>
</dbReference>
<proteinExistence type="predicted"/>
<evidence type="ECO:0000313" key="4">
    <source>
        <dbReference type="EMBL" id="QFU99813.1"/>
    </source>
</evidence>
<sequence length="439" mass="45726">MVRNDSKQVAGSPATRPPRGAAARRLTFTVAAALAFAGVGTAAANAAAPGAATIEPAVLASALEAATPTNTTKVVTPLKAGKYRLSSYYGPRCMPTVNASDWHLGQDMAATDGTPIYAVANGVVRKAGAVSGFGQWIVIDHVIAGKKVSTVYGHMWNATKYVKAGQTVKAGQHIADVGSNGVATGPHLHLEVWPGGYGVSSTDPLVYMKAHGVNLTAGATSAIKRTVPSSCTYYARARLNLRVGASTSTPSEVVLPVNAKLTTKPGSKSNGWLPVKYGSRSGWVYSTYVGPSKVYVPPATSTKPTPKTVRYVAVTTLNLRASASTSSKVVAKLKRGAAVTYQGSVSKSGWVKVASGGHTGYVATQYLKATKAQALYALKYVNVTTLNLRAKASTSSKVVAKLKKNKAVQPLAAVSKGWQKVSVSGHTGYVATEYLRTKK</sequence>
<organism evidence="4 5">
    <name type="scientific">Luteimicrobium xylanilyticum</name>
    <dbReference type="NCBI Taxonomy" id="1133546"/>
    <lineage>
        <taxon>Bacteria</taxon>
        <taxon>Bacillati</taxon>
        <taxon>Actinomycetota</taxon>
        <taxon>Actinomycetes</taxon>
        <taxon>Micrococcales</taxon>
        <taxon>Luteimicrobium</taxon>
    </lineage>
</organism>
<feature type="signal peptide" evidence="2">
    <location>
        <begin position="1"/>
        <end position="46"/>
    </location>
</feature>
<dbReference type="SMART" id="SM00287">
    <property type="entry name" value="SH3b"/>
    <property type="match status" value="3"/>
</dbReference>
<dbReference type="OrthoDB" id="1099523at2"/>
<dbReference type="PANTHER" id="PTHR21666:SF287">
    <property type="entry name" value="CYTOPLASMIC MEMBRANE PROTEIN"/>
    <property type="match status" value="1"/>
</dbReference>
<keyword evidence="2" id="KW-0732">Signal</keyword>
<dbReference type="PANTHER" id="PTHR21666">
    <property type="entry name" value="PEPTIDASE-RELATED"/>
    <property type="match status" value="1"/>
</dbReference>
<dbReference type="InterPro" id="IPR011055">
    <property type="entry name" value="Dup_hybrid_motif"/>
</dbReference>
<dbReference type="GO" id="GO:0004222">
    <property type="term" value="F:metalloendopeptidase activity"/>
    <property type="evidence" value="ECO:0007669"/>
    <property type="project" value="TreeGrafter"/>
</dbReference>
<dbReference type="PROSITE" id="PS51781">
    <property type="entry name" value="SH3B"/>
    <property type="match status" value="2"/>
</dbReference>